<name>A0AB40A0U1_DROSZ</name>
<keyword evidence="2" id="KW-0443">Lipid metabolism</keyword>
<evidence type="ECO:0000256" key="1">
    <source>
        <dbReference type="ARBA" id="ARBA00022963"/>
    </source>
</evidence>
<reference evidence="7" key="1">
    <citation type="submission" date="2025-05" db="UniProtKB">
        <authorList>
            <consortium name="RefSeq"/>
        </authorList>
    </citation>
    <scope>NUCLEOTIDE SEQUENCE [LARGE SCALE GENOMIC DNA]</scope>
</reference>
<feature type="region of interest" description="Disordered" evidence="4">
    <location>
        <begin position="199"/>
        <end position="241"/>
    </location>
</feature>
<keyword evidence="1" id="KW-0442">Lipid degradation</keyword>
<dbReference type="GO" id="GO:0016042">
    <property type="term" value="P:lipid catabolic process"/>
    <property type="evidence" value="ECO:0007669"/>
    <property type="project" value="UniProtKB-KW"/>
</dbReference>
<dbReference type="Proteomes" id="UP001652628">
    <property type="component" value="Chromosome 2L"/>
</dbReference>
<dbReference type="InterPro" id="IPR029058">
    <property type="entry name" value="AB_hydrolase_fold"/>
</dbReference>
<proteinExistence type="predicted"/>
<dbReference type="InterPro" id="IPR000073">
    <property type="entry name" value="AB_hydrolase_1"/>
</dbReference>
<dbReference type="GeneID" id="108021565"/>
<sequence>MRIGFYYVFFVLLVIGRVVQSLTHYPVESLLDIQSAVNNSKTISLKDSITEAVKKMSPEEIRQIIEDEALGAPGGKTQAQLLEEAYTQIASQANEVANLQARLQALLKSQTQAKAQEQAQSQTKSQAQSQTQSQTQTQTQAETQSQSQLQRQARTQHEVLAQLELAKAQALSQEIALTKLESQLLAQALSLTNSGAGSQAQSQAQSQSETQSQAQSQTQSQAQPQAELQAPTQEQVQSSEQFQQIEEARVQIENELTELGEAQNLIMEQLKYQTGGEEQLSDQSALPQAIAIGPRTCNRCQETHNFSQKDIQIDSKLQTDALIQKYGYPSETHYANTEDRYKVCLHRIPRPGATPIMLVHGLMASSASWVQFGPSSGLAYILYRKGFDVWMLNTRGNVYSQERGWGRESDQAYWDFSFHQIGLYDIPAAIDLILGQTNQPNIQYIGHSQGSTVFFAMCSLRPEYAAKVKLMQSLSPTVFLKGLRSPVLKFMGIFKGGFTMLLNLIGGYKISLKNKLIDRFRQHICPASVLTSRICAIFDFVVCGFNWQSFNRTLSPIVEGHASQGSSAKQLYHLAQMQGKNVFQYYDYGLLRNRVHYQSFRPPSYNLSLVTSKVALHHGGGDWLGSESDVTMLQHSLPNCIEKRKVGVEGFSHFDFTISQDVRPLVYDRVIDLCGTYR</sequence>
<dbReference type="Pfam" id="PF00561">
    <property type="entry name" value="Abhydrolase_1"/>
    <property type="match status" value="1"/>
</dbReference>
<evidence type="ECO:0000256" key="3">
    <source>
        <dbReference type="SAM" id="Coils"/>
    </source>
</evidence>
<dbReference type="PANTHER" id="PTHR11005">
    <property type="entry name" value="LYSOSOMAL ACID LIPASE-RELATED"/>
    <property type="match status" value="1"/>
</dbReference>
<evidence type="ECO:0000256" key="4">
    <source>
        <dbReference type="SAM" id="MobiDB-lite"/>
    </source>
</evidence>
<feature type="chain" id="PRO_5045905564" evidence="5">
    <location>
        <begin position="22"/>
        <end position="678"/>
    </location>
</feature>
<keyword evidence="3" id="KW-0175">Coiled coil</keyword>
<protein>
    <submittedName>
        <fullName evidence="8">Lipase 1</fullName>
    </submittedName>
</protein>
<evidence type="ECO:0000313" key="8">
    <source>
        <dbReference type="RefSeq" id="XP_016945829.3"/>
    </source>
</evidence>
<dbReference type="Gene3D" id="3.40.50.1820">
    <property type="entry name" value="alpha/beta hydrolase"/>
    <property type="match status" value="1"/>
</dbReference>
<keyword evidence="7" id="KW-1185">Reference proteome</keyword>
<dbReference type="GO" id="GO:0016787">
    <property type="term" value="F:hydrolase activity"/>
    <property type="evidence" value="ECO:0007669"/>
    <property type="project" value="UniProtKB-KW"/>
</dbReference>
<feature type="signal peptide" evidence="5">
    <location>
        <begin position="1"/>
        <end position="21"/>
    </location>
</feature>
<dbReference type="RefSeq" id="XP_016945829.3">
    <property type="nucleotide sequence ID" value="XM_017090340.4"/>
</dbReference>
<keyword evidence="5" id="KW-0732">Signal</keyword>
<feature type="domain" description="AB hydrolase-1" evidence="6">
    <location>
        <begin position="355"/>
        <end position="476"/>
    </location>
</feature>
<gene>
    <name evidence="8" type="primary">LOC108021565</name>
</gene>
<evidence type="ECO:0000256" key="5">
    <source>
        <dbReference type="SAM" id="SignalP"/>
    </source>
</evidence>
<feature type="coiled-coil region" evidence="3">
    <location>
        <begin position="82"/>
        <end position="116"/>
    </location>
</feature>
<reference evidence="8" key="2">
    <citation type="submission" date="2025-08" db="UniProtKB">
        <authorList>
            <consortium name="RefSeq"/>
        </authorList>
    </citation>
    <scope>IDENTIFICATION</scope>
</reference>
<dbReference type="AlphaFoldDB" id="A0AB40A0U1"/>
<accession>A0AB40A0U1</accession>
<evidence type="ECO:0000256" key="2">
    <source>
        <dbReference type="ARBA" id="ARBA00023098"/>
    </source>
</evidence>
<evidence type="ECO:0000259" key="6">
    <source>
        <dbReference type="Pfam" id="PF00561"/>
    </source>
</evidence>
<dbReference type="SUPFAM" id="SSF53474">
    <property type="entry name" value="alpha/beta-Hydrolases"/>
    <property type="match status" value="1"/>
</dbReference>
<feature type="region of interest" description="Disordered" evidence="4">
    <location>
        <begin position="117"/>
        <end position="150"/>
    </location>
</feature>
<organism evidence="7 8">
    <name type="scientific">Drosophila suzukii</name>
    <name type="common">Spotted-wing drosophila fruit fly</name>
    <dbReference type="NCBI Taxonomy" id="28584"/>
    <lineage>
        <taxon>Eukaryota</taxon>
        <taxon>Metazoa</taxon>
        <taxon>Ecdysozoa</taxon>
        <taxon>Arthropoda</taxon>
        <taxon>Hexapoda</taxon>
        <taxon>Insecta</taxon>
        <taxon>Pterygota</taxon>
        <taxon>Neoptera</taxon>
        <taxon>Endopterygota</taxon>
        <taxon>Diptera</taxon>
        <taxon>Brachycera</taxon>
        <taxon>Muscomorpha</taxon>
        <taxon>Ephydroidea</taxon>
        <taxon>Drosophilidae</taxon>
        <taxon>Drosophila</taxon>
        <taxon>Sophophora</taxon>
    </lineage>
</organism>
<evidence type="ECO:0000313" key="7">
    <source>
        <dbReference type="Proteomes" id="UP001652628"/>
    </source>
</evidence>